<gene>
    <name evidence="1" type="ORF">SAMN05216529_10248</name>
</gene>
<dbReference type="CDD" id="cd09023">
    <property type="entry name" value="Aldose_epim_Ec_c4013"/>
    <property type="match status" value="1"/>
</dbReference>
<accession>A0A316AMN4</accession>
<reference evidence="2" key="1">
    <citation type="submission" date="2017-07" db="EMBL/GenBank/DDBJ databases">
        <authorList>
            <person name="Varghese N."/>
            <person name="Submissions S."/>
        </authorList>
    </citation>
    <scope>NUCLEOTIDE SEQUENCE [LARGE SCALE GENOMIC DNA]</scope>
    <source>
        <strain evidence="2">NLAE-zl-C134</strain>
    </source>
</reference>
<dbReference type="Proteomes" id="UP000254051">
    <property type="component" value="Unassembled WGS sequence"/>
</dbReference>
<dbReference type="AlphaFoldDB" id="A0A316AMN4"/>
<evidence type="ECO:0000313" key="2">
    <source>
        <dbReference type="Proteomes" id="UP000254051"/>
    </source>
</evidence>
<protein>
    <recommendedName>
        <fullName evidence="3">DUF4432 family protein</fullName>
    </recommendedName>
</protein>
<dbReference type="Gene3D" id="2.70.98.10">
    <property type="match status" value="1"/>
</dbReference>
<dbReference type="Pfam" id="PF14486">
    <property type="entry name" value="DUF4432"/>
    <property type="match status" value="1"/>
</dbReference>
<dbReference type="InterPro" id="IPR027839">
    <property type="entry name" value="DUF4432"/>
</dbReference>
<proteinExistence type="predicted"/>
<dbReference type="GO" id="GO:0030246">
    <property type="term" value="F:carbohydrate binding"/>
    <property type="evidence" value="ECO:0007669"/>
    <property type="project" value="InterPro"/>
</dbReference>
<dbReference type="InterPro" id="IPR014718">
    <property type="entry name" value="GH-type_carb-bd"/>
</dbReference>
<keyword evidence="2" id="KW-1185">Reference proteome</keyword>
<dbReference type="EMBL" id="UHJJ01000002">
    <property type="protein sequence ID" value="SUQ12833.1"/>
    <property type="molecule type" value="Genomic_DNA"/>
</dbReference>
<name>A0A316AMN4_9FIRM</name>
<evidence type="ECO:0008006" key="3">
    <source>
        <dbReference type="Google" id="ProtNLM"/>
    </source>
</evidence>
<evidence type="ECO:0000313" key="1">
    <source>
        <dbReference type="EMBL" id="SUQ12833.1"/>
    </source>
</evidence>
<sequence length="354" mass="40386">MVMNKNLMKYCGSFQQLVYARPISYKEGRAEHLNAIEAKCGDISFHSAAGKALDITDFSYKGMNMTFLAKPGLEGRNHYDTNGEEALRSIMGGLFFTCGLENICAPCTADGKDYPMHGRMRTTPAEHVSTDVVSEGDICKLIISGEMREAELFGENMVLRRRIESVLGENSITVTDEIENQAFRPEPLMLLYHCNIGYPFLNEKCRLYVPTKKVTGREQFSVEHEERWNMMETPIDNEREYVFIHDVQSDENLDTIVLVVNHGLNIGLTIEFNQKNLPYFMEWKSIASGDYVLGLEPSNSSVYGKLHHIENNSVHYLQPFEKETNTLKFSVIDGKEEIEKVINKITNLNRQKEN</sequence>
<organism evidence="1 2">
    <name type="scientific">Faecalicatena contorta</name>
    <dbReference type="NCBI Taxonomy" id="39482"/>
    <lineage>
        <taxon>Bacteria</taxon>
        <taxon>Bacillati</taxon>
        <taxon>Bacillota</taxon>
        <taxon>Clostridia</taxon>
        <taxon>Lachnospirales</taxon>
        <taxon>Lachnospiraceae</taxon>
        <taxon>Faecalicatena</taxon>
    </lineage>
</organism>